<dbReference type="AlphaFoldDB" id="A0A409VL24"/>
<keyword evidence="2" id="KW-1185">Reference proteome</keyword>
<name>A0A409VL24_9AGAR</name>
<proteinExistence type="predicted"/>
<organism evidence="1 2">
    <name type="scientific">Gymnopilus dilepis</name>
    <dbReference type="NCBI Taxonomy" id="231916"/>
    <lineage>
        <taxon>Eukaryota</taxon>
        <taxon>Fungi</taxon>
        <taxon>Dikarya</taxon>
        <taxon>Basidiomycota</taxon>
        <taxon>Agaricomycotina</taxon>
        <taxon>Agaricomycetes</taxon>
        <taxon>Agaricomycetidae</taxon>
        <taxon>Agaricales</taxon>
        <taxon>Agaricineae</taxon>
        <taxon>Hymenogastraceae</taxon>
        <taxon>Gymnopilus</taxon>
    </lineage>
</organism>
<comment type="caution">
    <text evidence="1">The sequence shown here is derived from an EMBL/GenBank/DDBJ whole genome shotgun (WGS) entry which is preliminary data.</text>
</comment>
<sequence>MSLRLVWRSPIRKLLLKRSTVEKGPDEQKPIASSQATIPAKRYIAASGKEILAILRSAADPPLLKEIIDVALKIIELCEDTSFFKEIVKRLEDRVGHLMMIIISRVTDKDEEGEMELVVKAAR</sequence>
<dbReference type="EMBL" id="NHYE01005617">
    <property type="protein sequence ID" value="PPQ66971.1"/>
    <property type="molecule type" value="Genomic_DNA"/>
</dbReference>
<reference evidence="1 2" key="1">
    <citation type="journal article" date="2018" name="Evol. Lett.">
        <title>Horizontal gene cluster transfer increased hallucinogenic mushroom diversity.</title>
        <authorList>
            <person name="Reynolds H.T."/>
            <person name="Vijayakumar V."/>
            <person name="Gluck-Thaler E."/>
            <person name="Korotkin H.B."/>
            <person name="Matheny P.B."/>
            <person name="Slot J.C."/>
        </authorList>
    </citation>
    <scope>NUCLEOTIDE SEQUENCE [LARGE SCALE GENOMIC DNA]</scope>
    <source>
        <strain evidence="1 2">SRW20</strain>
    </source>
</reference>
<evidence type="ECO:0000313" key="2">
    <source>
        <dbReference type="Proteomes" id="UP000284706"/>
    </source>
</evidence>
<accession>A0A409VL24</accession>
<dbReference type="Proteomes" id="UP000284706">
    <property type="component" value="Unassembled WGS sequence"/>
</dbReference>
<dbReference type="STRING" id="231916.A0A409VL24"/>
<evidence type="ECO:0000313" key="1">
    <source>
        <dbReference type="EMBL" id="PPQ66971.1"/>
    </source>
</evidence>
<gene>
    <name evidence="1" type="ORF">CVT26_010002</name>
</gene>
<protein>
    <submittedName>
        <fullName evidence="1">Uncharacterized protein</fullName>
    </submittedName>
</protein>
<dbReference type="OrthoDB" id="3052743at2759"/>
<dbReference type="InParanoid" id="A0A409VL24"/>